<keyword evidence="2" id="KW-0808">Transferase</keyword>
<dbReference type="EMBL" id="PFEE01000061">
    <property type="protein sequence ID" value="PJE63534.1"/>
    <property type="molecule type" value="Genomic_DNA"/>
</dbReference>
<dbReference type="InterPro" id="IPR050128">
    <property type="entry name" value="Sulfate_adenylyltrnsfr_sub2"/>
</dbReference>
<accession>A0A2M8KUC9</accession>
<dbReference type="GO" id="GO:0016779">
    <property type="term" value="F:nucleotidyltransferase activity"/>
    <property type="evidence" value="ECO:0007669"/>
    <property type="project" value="UniProtKB-KW"/>
</dbReference>
<feature type="domain" description="Phosphoadenosine phosphosulphate reductase" evidence="1">
    <location>
        <begin position="71"/>
        <end position="270"/>
    </location>
</feature>
<evidence type="ECO:0000259" key="1">
    <source>
        <dbReference type="Pfam" id="PF01507"/>
    </source>
</evidence>
<dbReference type="InterPro" id="IPR014729">
    <property type="entry name" value="Rossmann-like_a/b/a_fold"/>
</dbReference>
<dbReference type="Proteomes" id="UP000231569">
    <property type="component" value="Unassembled WGS sequence"/>
</dbReference>
<dbReference type="AlphaFoldDB" id="A0A2M8KUC9"/>
<organism evidence="2 3">
    <name type="scientific">Candidatus Roizmanbacteria bacterium CG10_big_fil_rev_8_21_14_0_10_45_7</name>
    <dbReference type="NCBI Taxonomy" id="1974854"/>
    <lineage>
        <taxon>Bacteria</taxon>
        <taxon>Candidatus Roizmaniibacteriota</taxon>
    </lineage>
</organism>
<proteinExistence type="predicted"/>
<gene>
    <name evidence="2" type="ORF">COU89_02905</name>
</gene>
<evidence type="ECO:0000313" key="2">
    <source>
        <dbReference type="EMBL" id="PJE63534.1"/>
    </source>
</evidence>
<reference evidence="3" key="1">
    <citation type="submission" date="2017-09" db="EMBL/GenBank/DDBJ databases">
        <title>Depth-based differentiation of microbial function through sediment-hosted aquifers and enrichment of novel symbionts in the deep terrestrial subsurface.</title>
        <authorList>
            <person name="Probst A.J."/>
            <person name="Ladd B."/>
            <person name="Jarett J.K."/>
            <person name="Geller-Mcgrath D.E."/>
            <person name="Sieber C.M.K."/>
            <person name="Emerson J.B."/>
            <person name="Anantharaman K."/>
            <person name="Thomas B.C."/>
            <person name="Malmstrom R."/>
            <person name="Stieglmeier M."/>
            <person name="Klingl A."/>
            <person name="Woyke T."/>
            <person name="Ryan C.M."/>
            <person name="Banfield J.F."/>
        </authorList>
    </citation>
    <scope>NUCLEOTIDE SEQUENCE [LARGE SCALE GENOMIC DNA]</scope>
</reference>
<keyword evidence="2" id="KW-0548">Nucleotidyltransferase</keyword>
<dbReference type="Gene3D" id="3.40.50.620">
    <property type="entry name" value="HUPs"/>
    <property type="match status" value="1"/>
</dbReference>
<name>A0A2M8KUC9_9BACT</name>
<evidence type="ECO:0000313" key="3">
    <source>
        <dbReference type="Proteomes" id="UP000231569"/>
    </source>
</evidence>
<dbReference type="PANTHER" id="PTHR43196">
    <property type="entry name" value="SULFATE ADENYLYLTRANSFERASE SUBUNIT 2"/>
    <property type="match status" value="1"/>
</dbReference>
<comment type="caution">
    <text evidence="2">The sequence shown here is derived from an EMBL/GenBank/DDBJ whole genome shotgun (WGS) entry which is preliminary data.</text>
</comment>
<sequence>MKNIIPDRLIPVFFSRARQKKQPIETYMEGLLNQIAQKITEEQSFTQTVDDNIALSQWVMMQAIKRYGSKNVVVAWTGGKDSTLILWMIREACKKNKVPMPRCLFINEGHVFEEIKEFVAQITKKWKLNVTEVRNDNVLEQGTEIGAPVVVAKLDTRNQEEVKRLGFKKKTFPFEPESFVGNHLMKTVAMNRYLEKHPYAAVITGIRWDEQEARANETYFSKREGRLTPTHMRIHPILHFTERAIWDAILDKKIPYCTLYKQGYRSLGAKGTTIKADVKPAWEQDFSKIKERAGRRQDKENIMGTLRKLGYM</sequence>
<dbReference type="Pfam" id="PF01507">
    <property type="entry name" value="PAPS_reduct"/>
    <property type="match status" value="1"/>
</dbReference>
<dbReference type="PANTHER" id="PTHR43196:SF1">
    <property type="entry name" value="SULFATE ADENYLYLTRANSFERASE SUBUNIT 2"/>
    <property type="match status" value="1"/>
</dbReference>
<protein>
    <submittedName>
        <fullName evidence="2">Adenylyltransferase</fullName>
    </submittedName>
</protein>
<dbReference type="InterPro" id="IPR002500">
    <property type="entry name" value="PAPS_reduct_dom"/>
</dbReference>
<dbReference type="SUPFAM" id="SSF52402">
    <property type="entry name" value="Adenine nucleotide alpha hydrolases-like"/>
    <property type="match status" value="1"/>
</dbReference>